<protein>
    <submittedName>
        <fullName evidence="1">Uncharacterized protein</fullName>
    </submittedName>
</protein>
<reference evidence="1" key="1">
    <citation type="journal article" date="2016" name="Sci. Rep.">
        <title>Molecular characterization of firefly nuptial gifts: a multi-omics approach sheds light on postcopulatory sexual selection.</title>
        <authorList>
            <person name="Al-Wathiqui N."/>
            <person name="Fallon T.R."/>
            <person name="South A."/>
            <person name="Weng J.K."/>
            <person name="Lewis S.M."/>
        </authorList>
    </citation>
    <scope>NUCLEOTIDE SEQUENCE</scope>
</reference>
<accession>A0A1Y1LL97</accession>
<proteinExistence type="predicted"/>
<sequence>MAEVVIRLVMPARQKLHHATKKLMESDIVKELLEKWNELTSFINFDDNMLDAVNSKHYELFFGNNRSSMHLPSVDIPSDTINVLDFLEVASLSFKISEMQNLMGHQVHQSSKLYRKMWNPLALFGDKVKPYHPCIPGVQSYMTYNLLCNSLVNNFYVEKQHQELKQLLKCRYVLYSLDNRKHMTTTYVNSTEMRNLTREIVRELLATQTKILKSNFGAGRRYLHCDVLCAQPNDINDRKGLMEINQKVFEKVEKELKCVKLLDKIGPSSSEHLNDQTTNQKSIESSKYVPLMLMHTPHLH</sequence>
<evidence type="ECO:0000313" key="1">
    <source>
        <dbReference type="EMBL" id="JAV71767.1"/>
    </source>
</evidence>
<dbReference type="AlphaFoldDB" id="A0A1Y1LL97"/>
<dbReference type="EMBL" id="GEZM01058335">
    <property type="protein sequence ID" value="JAV71767.1"/>
    <property type="molecule type" value="Transcribed_RNA"/>
</dbReference>
<organism evidence="1">
    <name type="scientific">Photinus pyralis</name>
    <name type="common">Common eastern firefly</name>
    <name type="synonym">Lampyris pyralis</name>
    <dbReference type="NCBI Taxonomy" id="7054"/>
    <lineage>
        <taxon>Eukaryota</taxon>
        <taxon>Metazoa</taxon>
        <taxon>Ecdysozoa</taxon>
        <taxon>Arthropoda</taxon>
        <taxon>Hexapoda</taxon>
        <taxon>Insecta</taxon>
        <taxon>Pterygota</taxon>
        <taxon>Neoptera</taxon>
        <taxon>Endopterygota</taxon>
        <taxon>Coleoptera</taxon>
        <taxon>Polyphaga</taxon>
        <taxon>Elateriformia</taxon>
        <taxon>Elateroidea</taxon>
        <taxon>Lampyridae</taxon>
        <taxon>Lampyrinae</taxon>
        <taxon>Photinus</taxon>
    </lineage>
</organism>
<name>A0A1Y1LL97_PHOPY</name>